<keyword evidence="10" id="KW-1185">Reference proteome</keyword>
<dbReference type="GO" id="GO:0005886">
    <property type="term" value="C:plasma membrane"/>
    <property type="evidence" value="ECO:0007669"/>
    <property type="project" value="UniProtKB-SubCell"/>
</dbReference>
<protein>
    <submittedName>
        <fullName evidence="9">Alkaline phosphatase</fullName>
    </submittedName>
</protein>
<dbReference type="PANTHER" id="PTHR42709">
    <property type="entry name" value="ALKALINE PHOSPHATASE LIKE PROTEIN"/>
    <property type="match status" value="1"/>
</dbReference>
<feature type="transmembrane region" description="Helical" evidence="7">
    <location>
        <begin position="132"/>
        <end position="151"/>
    </location>
</feature>
<comment type="caution">
    <text evidence="9">The sequence shown here is derived from an EMBL/GenBank/DDBJ whole genome shotgun (WGS) entry which is preliminary data.</text>
</comment>
<evidence type="ECO:0000256" key="2">
    <source>
        <dbReference type="ARBA" id="ARBA00010792"/>
    </source>
</evidence>
<keyword evidence="4 7" id="KW-0812">Transmembrane</keyword>
<dbReference type="PANTHER" id="PTHR42709:SF6">
    <property type="entry name" value="UNDECAPRENYL PHOSPHATE TRANSPORTER A"/>
    <property type="match status" value="1"/>
</dbReference>
<comment type="similarity">
    <text evidence="2">Belongs to the DedA family.</text>
</comment>
<dbReference type="InterPro" id="IPR032816">
    <property type="entry name" value="VTT_dom"/>
</dbReference>
<dbReference type="Proteomes" id="UP000037558">
    <property type="component" value="Unassembled WGS sequence"/>
</dbReference>
<proteinExistence type="inferred from homology"/>
<gene>
    <name evidence="9" type="ORF">AMD01_01535</name>
</gene>
<evidence type="ECO:0000256" key="6">
    <source>
        <dbReference type="ARBA" id="ARBA00023136"/>
    </source>
</evidence>
<keyword evidence="5 7" id="KW-1133">Transmembrane helix</keyword>
<dbReference type="AlphaFoldDB" id="A0A0M0LHF7"/>
<feature type="transmembrane region" description="Helical" evidence="7">
    <location>
        <begin position="20"/>
        <end position="43"/>
    </location>
</feature>
<dbReference type="STRING" id="284581.AMD01_01535"/>
<evidence type="ECO:0000256" key="5">
    <source>
        <dbReference type="ARBA" id="ARBA00022989"/>
    </source>
</evidence>
<evidence type="ECO:0000313" key="9">
    <source>
        <dbReference type="EMBL" id="KOO50464.1"/>
    </source>
</evidence>
<feature type="transmembrane region" description="Helical" evidence="7">
    <location>
        <begin position="171"/>
        <end position="189"/>
    </location>
</feature>
<dbReference type="OrthoDB" id="9813426at2"/>
<evidence type="ECO:0000259" key="8">
    <source>
        <dbReference type="Pfam" id="PF09335"/>
    </source>
</evidence>
<organism evidence="9 10">
    <name type="scientific">Priestia koreensis</name>
    <dbReference type="NCBI Taxonomy" id="284581"/>
    <lineage>
        <taxon>Bacteria</taxon>
        <taxon>Bacillati</taxon>
        <taxon>Bacillota</taxon>
        <taxon>Bacilli</taxon>
        <taxon>Bacillales</taxon>
        <taxon>Bacillaceae</taxon>
        <taxon>Priestia</taxon>
    </lineage>
</organism>
<dbReference type="EMBL" id="LILC01000002">
    <property type="protein sequence ID" value="KOO50464.1"/>
    <property type="molecule type" value="Genomic_DNA"/>
</dbReference>
<keyword evidence="3" id="KW-1003">Cell membrane</keyword>
<sequence>MEQWIFSFIEFFKQFSYFGIIFALTFEFVPAEIVLPMAGFWVYEGDMNLWLTVLAGTIGGVTGPLTLYFIGRWGGRPFLEKYGKYFFIKDKQLDAADTFFARHGGAVAFTARFLPGVRTLISIPCGMAKMNVLAFSLYTFFAMLPVTFFYVYLGYKLGPHWEDVGKIMDRYTLPIVIGIIILIVIYILIKRKKRKSRYSVKEFLTKK</sequence>
<reference evidence="10" key="1">
    <citation type="submission" date="2015-08" db="EMBL/GenBank/DDBJ databases">
        <title>Fjat-14210 dsm16467.</title>
        <authorList>
            <person name="Liu B."/>
            <person name="Wang J."/>
            <person name="Zhu Y."/>
            <person name="Liu G."/>
            <person name="Chen Q."/>
            <person name="Chen Z."/>
            <person name="Lan J."/>
            <person name="Che J."/>
            <person name="Ge C."/>
            <person name="Shi H."/>
            <person name="Pan Z."/>
            <person name="Liu X."/>
        </authorList>
    </citation>
    <scope>NUCLEOTIDE SEQUENCE [LARGE SCALE GENOMIC DNA]</scope>
    <source>
        <strain evidence="10">DSM 16467</strain>
    </source>
</reference>
<dbReference type="PATRIC" id="fig|284581.3.peg.562"/>
<feature type="transmembrane region" description="Helical" evidence="7">
    <location>
        <begin position="49"/>
        <end position="71"/>
    </location>
</feature>
<evidence type="ECO:0000256" key="3">
    <source>
        <dbReference type="ARBA" id="ARBA00022475"/>
    </source>
</evidence>
<keyword evidence="6 7" id="KW-0472">Membrane</keyword>
<evidence type="ECO:0000256" key="7">
    <source>
        <dbReference type="SAM" id="Phobius"/>
    </source>
</evidence>
<dbReference type="Pfam" id="PF09335">
    <property type="entry name" value="VTT_dom"/>
    <property type="match status" value="1"/>
</dbReference>
<comment type="subcellular location">
    <subcellularLocation>
        <location evidence="1">Cell membrane</location>
        <topology evidence="1">Multi-pass membrane protein</topology>
    </subcellularLocation>
</comment>
<evidence type="ECO:0000256" key="1">
    <source>
        <dbReference type="ARBA" id="ARBA00004651"/>
    </source>
</evidence>
<name>A0A0M0LHF7_9BACI</name>
<evidence type="ECO:0000256" key="4">
    <source>
        <dbReference type="ARBA" id="ARBA00022692"/>
    </source>
</evidence>
<evidence type="ECO:0000313" key="10">
    <source>
        <dbReference type="Proteomes" id="UP000037558"/>
    </source>
</evidence>
<dbReference type="InterPro" id="IPR051311">
    <property type="entry name" value="DedA_domain"/>
</dbReference>
<accession>A0A0M0LHF7</accession>
<dbReference type="RefSeq" id="WP_053399621.1">
    <property type="nucleotide sequence ID" value="NZ_JAUKEN010000002.1"/>
</dbReference>
<feature type="domain" description="VTT" evidence="8">
    <location>
        <begin position="29"/>
        <end position="155"/>
    </location>
</feature>